<dbReference type="Gene3D" id="1.10.510.10">
    <property type="entry name" value="Transferase(Phosphotransferase) domain 1"/>
    <property type="match status" value="1"/>
</dbReference>
<dbReference type="SUPFAM" id="SSF56112">
    <property type="entry name" value="Protein kinase-like (PK-like)"/>
    <property type="match status" value="1"/>
</dbReference>
<dbReference type="InterPro" id="IPR050167">
    <property type="entry name" value="Ser_Thr_protein_kinase"/>
</dbReference>
<dbReference type="GO" id="GO:0004672">
    <property type="term" value="F:protein kinase activity"/>
    <property type="evidence" value="ECO:0007669"/>
    <property type="project" value="InterPro"/>
</dbReference>
<dbReference type="GO" id="GO:0007165">
    <property type="term" value="P:signal transduction"/>
    <property type="evidence" value="ECO:0007669"/>
    <property type="project" value="TreeGrafter"/>
</dbReference>
<dbReference type="PROSITE" id="PS50011">
    <property type="entry name" value="PROTEIN_KINASE_DOM"/>
    <property type="match status" value="1"/>
</dbReference>
<dbReference type="Pfam" id="PF07714">
    <property type="entry name" value="PK_Tyr_Ser-Thr"/>
    <property type="match status" value="1"/>
</dbReference>
<gene>
    <name evidence="2" type="ORF">WG66_12346</name>
</gene>
<name>A0A0W0FFG5_MONRR</name>
<protein>
    <recommendedName>
        <fullName evidence="1">Protein kinase domain-containing protein</fullName>
    </recommendedName>
</protein>
<organism evidence="2 3">
    <name type="scientific">Moniliophthora roreri</name>
    <name type="common">Frosty pod rot fungus</name>
    <name type="synonym">Monilia roreri</name>
    <dbReference type="NCBI Taxonomy" id="221103"/>
    <lineage>
        <taxon>Eukaryota</taxon>
        <taxon>Fungi</taxon>
        <taxon>Dikarya</taxon>
        <taxon>Basidiomycota</taxon>
        <taxon>Agaricomycotina</taxon>
        <taxon>Agaricomycetes</taxon>
        <taxon>Agaricomycetidae</taxon>
        <taxon>Agaricales</taxon>
        <taxon>Marasmiineae</taxon>
        <taxon>Marasmiaceae</taxon>
        <taxon>Moniliophthora</taxon>
    </lineage>
</organism>
<comment type="caution">
    <text evidence="2">The sequence shown here is derived from an EMBL/GenBank/DDBJ whole genome shotgun (WGS) entry which is preliminary data.</text>
</comment>
<dbReference type="Proteomes" id="UP000054988">
    <property type="component" value="Unassembled WGS sequence"/>
</dbReference>
<evidence type="ECO:0000313" key="3">
    <source>
        <dbReference type="Proteomes" id="UP000054988"/>
    </source>
</evidence>
<feature type="domain" description="Protein kinase" evidence="1">
    <location>
        <begin position="1"/>
        <end position="151"/>
    </location>
</feature>
<evidence type="ECO:0000313" key="2">
    <source>
        <dbReference type="EMBL" id="KTB35086.1"/>
    </source>
</evidence>
<reference evidence="2 3" key="1">
    <citation type="submission" date="2015-12" db="EMBL/GenBank/DDBJ databases">
        <title>Draft genome sequence of Moniliophthora roreri, the causal agent of frosty pod rot of cacao.</title>
        <authorList>
            <person name="Aime M.C."/>
            <person name="Diaz-Valderrama J.R."/>
            <person name="Kijpornyongpan T."/>
            <person name="Phillips-Mora W."/>
        </authorList>
    </citation>
    <scope>NUCLEOTIDE SEQUENCE [LARGE SCALE GENOMIC DNA]</scope>
    <source>
        <strain evidence="2 3">MCA 2952</strain>
    </source>
</reference>
<dbReference type="InterPro" id="IPR011009">
    <property type="entry name" value="Kinase-like_dom_sf"/>
</dbReference>
<dbReference type="AlphaFoldDB" id="A0A0W0FFG5"/>
<proteinExistence type="predicted"/>
<evidence type="ECO:0000259" key="1">
    <source>
        <dbReference type="PROSITE" id="PS50011"/>
    </source>
</evidence>
<dbReference type="GO" id="GO:0005737">
    <property type="term" value="C:cytoplasm"/>
    <property type="evidence" value="ECO:0007669"/>
    <property type="project" value="TreeGrafter"/>
</dbReference>
<sequence>MPLYPFSSTANILVDDHLNCRLADFGLAATLGETQIMNNTSSSATKGSMRRMAPEMYLSMGPQTYSNGVNADKSPRDVYAFACTIFEIMTGRQDRSDQRMDGVLTIYGIWSSCVVGDDPQQRPRTVQIDGYLRQPMECREAGDAAGSSAFFAMPQQNSDEGRRKGEFRGRGAFYHIYLGVGTALPLRDAFNMQSDELRYLIPLPVMSSFYSCTPSHTRSDVNRDWDIIAVAVIPSISAHAYSKFVGRAMQSAQIGHWALEYGTLQRATDGQPDTTPRNFFRHTGNLWPGVIMAVMARLLRNIAPILVIAGISSGDNKCSTSMFRAQAVFDASQCNCNCTVIDSSPTTVPEAPRVLSCVPMTLAGLKARPA</sequence>
<dbReference type="PANTHER" id="PTHR23257">
    <property type="entry name" value="SERINE-THREONINE PROTEIN KINASE"/>
    <property type="match status" value="1"/>
</dbReference>
<accession>A0A0W0FFG5</accession>
<dbReference type="GO" id="GO:0005524">
    <property type="term" value="F:ATP binding"/>
    <property type="evidence" value="ECO:0007669"/>
    <property type="project" value="InterPro"/>
</dbReference>
<dbReference type="EMBL" id="LATX01002018">
    <property type="protein sequence ID" value="KTB35086.1"/>
    <property type="molecule type" value="Genomic_DNA"/>
</dbReference>
<dbReference type="InterPro" id="IPR000719">
    <property type="entry name" value="Prot_kinase_dom"/>
</dbReference>
<dbReference type="InterPro" id="IPR001245">
    <property type="entry name" value="Ser-Thr/Tyr_kinase_cat_dom"/>
</dbReference>